<keyword evidence="4" id="KW-0805">Transcription regulation</keyword>
<evidence type="ECO:0000256" key="6">
    <source>
        <dbReference type="ARBA" id="ARBA00029628"/>
    </source>
</evidence>
<reference evidence="8 9" key="1">
    <citation type="submission" date="2023-07" db="EMBL/GenBank/DDBJ databases">
        <title>Genomic Encyclopedia of Type Strains, Phase IV (KMG-IV): sequencing the most valuable type-strain genomes for metagenomic binning, comparative biology and taxonomic classification.</title>
        <authorList>
            <person name="Goeker M."/>
        </authorList>
    </citation>
    <scope>NUCLEOTIDE SEQUENCE [LARGE SCALE GENOMIC DNA]</scope>
    <source>
        <strain evidence="8 9">DSM 19619</strain>
    </source>
</reference>
<dbReference type="SUPFAM" id="SSF50118">
    <property type="entry name" value="Cell growth inhibitor/plasmid maintenance toxic component"/>
    <property type="match status" value="1"/>
</dbReference>
<evidence type="ECO:0000256" key="5">
    <source>
        <dbReference type="ARBA" id="ARBA00023163"/>
    </source>
</evidence>
<organism evidence="8 9">
    <name type="scientific">Labrys wisconsinensis</name>
    <dbReference type="NCBI Taxonomy" id="425677"/>
    <lineage>
        <taxon>Bacteria</taxon>
        <taxon>Pseudomonadati</taxon>
        <taxon>Pseudomonadota</taxon>
        <taxon>Alphaproteobacteria</taxon>
        <taxon>Hyphomicrobiales</taxon>
        <taxon>Xanthobacteraceae</taxon>
        <taxon>Labrys</taxon>
    </lineage>
</organism>
<evidence type="ECO:0000313" key="9">
    <source>
        <dbReference type="Proteomes" id="UP001242480"/>
    </source>
</evidence>
<proteinExistence type="inferred from homology"/>
<evidence type="ECO:0000256" key="1">
    <source>
        <dbReference type="ARBA" id="ARBA00005230"/>
    </source>
</evidence>
<dbReference type="InterPro" id="IPR011067">
    <property type="entry name" value="Plasmid_toxin/cell-grow_inhib"/>
</dbReference>
<keyword evidence="9" id="KW-1185">Reference proteome</keyword>
<dbReference type="Gene3D" id="2.30.30.110">
    <property type="match status" value="1"/>
</dbReference>
<evidence type="ECO:0000256" key="4">
    <source>
        <dbReference type="ARBA" id="ARBA00023015"/>
    </source>
</evidence>
<evidence type="ECO:0000256" key="3">
    <source>
        <dbReference type="ARBA" id="ARBA00022491"/>
    </source>
</evidence>
<dbReference type="Proteomes" id="UP001242480">
    <property type="component" value="Unassembled WGS sequence"/>
</dbReference>
<evidence type="ECO:0000256" key="2">
    <source>
        <dbReference type="ARBA" id="ARBA00015075"/>
    </source>
</evidence>
<accession>A0ABU0JB87</accession>
<evidence type="ECO:0000313" key="8">
    <source>
        <dbReference type="EMBL" id="MDQ0470417.1"/>
    </source>
</evidence>
<gene>
    <name evidence="8" type="ORF">QO011_003436</name>
</gene>
<keyword evidence="3" id="KW-0678">Repressor</keyword>
<evidence type="ECO:0000256" key="7">
    <source>
        <dbReference type="ARBA" id="ARBA00033135"/>
    </source>
</evidence>
<dbReference type="InterPro" id="IPR002712">
    <property type="entry name" value="CcdB"/>
</dbReference>
<protein>
    <recommendedName>
        <fullName evidence="2">Toxin CcdB</fullName>
    </recommendedName>
    <alternativeName>
        <fullName evidence="7">Cytotoxic protein CcdB</fullName>
    </alternativeName>
    <alternativeName>
        <fullName evidence="6">Protein LetD</fullName>
    </alternativeName>
</protein>
<keyword evidence="5" id="KW-0804">Transcription</keyword>
<dbReference type="Pfam" id="PF01845">
    <property type="entry name" value="CcdB"/>
    <property type="match status" value="1"/>
</dbReference>
<sequence>MSSPRRFDIIRNGSATADRRPFLIVLQSDDLGSMETRVVAPLARIPPFRPIRILQPVIEIVGADHALVANEMAAVPRKMPGPIVSSGRHCRYEILRAIDLIFTGV</sequence>
<comment type="caution">
    <text evidence="8">The sequence shown here is derived from an EMBL/GenBank/DDBJ whole genome shotgun (WGS) entry which is preliminary data.</text>
</comment>
<dbReference type="RefSeq" id="WP_307274383.1">
    <property type="nucleotide sequence ID" value="NZ_JAUSVX010000006.1"/>
</dbReference>
<comment type="similarity">
    <text evidence="1">Belongs to the CcdB toxin family.</text>
</comment>
<dbReference type="EMBL" id="JAUSVX010000006">
    <property type="protein sequence ID" value="MDQ0470417.1"/>
    <property type="molecule type" value="Genomic_DNA"/>
</dbReference>
<name>A0ABU0JB87_9HYPH</name>